<evidence type="ECO:0000256" key="11">
    <source>
        <dbReference type="ARBA" id="ARBA00034776"/>
    </source>
</evidence>
<dbReference type="PANTHER" id="PTHR13034">
    <property type="entry name" value="DYNACTIN P62 SUBUNIT"/>
    <property type="match status" value="1"/>
</dbReference>
<dbReference type="InterPro" id="IPR008603">
    <property type="entry name" value="DCTN4"/>
</dbReference>
<comment type="subunit">
    <text evidence="13">Subunit of dynactin, a multiprotein complex part of a tripartite complex with dynein and a adapter, such as BICDL1, BICD2 or HOOK3. The dynactin complex is built around ACTR1A/ACTB filament and consists of an actin-related filament composed of a shoulder domain, a pointed end and a barbed end. Its length is defined by its flexible shoulder domain. The soulder is composed of 2 DCTN1 subunits, 4 DCTN2 and 2 DCTN3. The 4 DCNT2 (via N-terminus) bind the ACTR1A filament and act as molecular rulers to determine the length. The pointed end is important for binding dynein-dynactin cargo adapters. Consists of 4 subunits: ACTR10, DCNT4, DCTN5 and DCTN6. The barbed end is composed of a CAPZA1:CAPZB heterodimers, which binds ACTR1A/ACTB filament and dynactin and stabilizes dynactin. Interacts with ATP7B, but not ATP7A, in a copper-dependent manner. Interacts with ANK2; this interaction is required for localization at costameres. Interacts with N4BP2L1.</text>
</comment>
<evidence type="ECO:0000256" key="12">
    <source>
        <dbReference type="ARBA" id="ARBA00034864"/>
    </source>
</evidence>
<keyword evidence="5" id="KW-1017">Isopeptide bond</keyword>
<evidence type="ECO:0000256" key="3">
    <source>
        <dbReference type="ARBA" id="ARBA00004657"/>
    </source>
</evidence>
<dbReference type="GO" id="GO:0001725">
    <property type="term" value="C:stress fiber"/>
    <property type="evidence" value="ECO:0007669"/>
    <property type="project" value="UniProtKB-SubCell"/>
</dbReference>
<comment type="subcellular location">
    <subcellularLocation>
        <location evidence="1">Cytoplasm</location>
        <location evidence="1">Cytoskeleton</location>
        <location evidence="1">Microtubule organizing center</location>
        <location evidence="1">Centrosome</location>
    </subcellularLocation>
    <subcellularLocation>
        <location evidence="2">Cytoplasm</location>
        <location evidence="2">Cytoskeleton</location>
        <location evidence="2">Stress fiber</location>
    </subcellularLocation>
    <subcellularLocation>
        <location evidence="3">Cytoplasm</location>
        <location evidence="3">Myofibril</location>
    </subcellularLocation>
</comment>
<dbReference type="RefSeq" id="XP_067525721.1">
    <property type="nucleotide sequence ID" value="XM_067669620.1"/>
</dbReference>
<dbReference type="AlphaFoldDB" id="I1CPE5"/>
<sequence length="415" mass="47365">MKSFLIIVQTVYLRCARNCFQCPICQNTLSVVASQEPTQVSSSSTPGGPYFLACNVCRWTSQEIGMTFEKPTSLALQLQKNEEALPDAKEFDQLKEHYEKYLRVNTAPSLPSSFLSFSNTSAAFSKYMGSHTDASSQQGKIDDIKEYEPSVKIPDDDLKLLDSMITLRNIDKVSTLTQRSTQLHDQPYELGKIHPQRIHLAIKRSKRCRNCRHILIKPEQKAQATKFKIKLVAMNYIPNITLLPKKNWPLQINVATQVVLKFTNPLYEEMNITLATPQPNTFKGRVTILSPHFTVGAYNETMEYDDEMYPSRHHRQHPSSFMNIDGVYEKRNNYTSIVIEIVPEQQTSEFKLPLLVTYNYKSGDDRMDVSSGDIDADDIMDDIDDGSSLDRKVRLEDDKIKSYSFWCLIGLGSTE</sequence>
<dbReference type="GeneID" id="93622001"/>
<dbReference type="STRING" id="246409.I1CPE5"/>
<dbReference type="OMA" id="KIYFCRH"/>
<proteinExistence type="inferred from homology"/>
<gene>
    <name evidence="14" type="ORF">RO3G_15036</name>
</gene>
<keyword evidence="4" id="KW-0963">Cytoplasm</keyword>
<dbReference type="InParanoid" id="I1CPE5"/>
<dbReference type="VEuPathDB" id="FungiDB:RO3G_15036"/>
<keyword evidence="6" id="KW-0597">Phosphoprotein</keyword>
<keyword evidence="8" id="KW-0007">Acetylation</keyword>
<dbReference type="EMBL" id="CH476746">
    <property type="protein sequence ID" value="EIE90325.1"/>
    <property type="molecule type" value="Genomic_DNA"/>
</dbReference>
<evidence type="ECO:0000256" key="6">
    <source>
        <dbReference type="ARBA" id="ARBA00022553"/>
    </source>
</evidence>
<evidence type="ECO:0000256" key="4">
    <source>
        <dbReference type="ARBA" id="ARBA00022490"/>
    </source>
</evidence>
<evidence type="ECO:0000256" key="13">
    <source>
        <dbReference type="ARBA" id="ARBA00093507"/>
    </source>
</evidence>
<name>I1CPE5_RHIO9</name>
<comment type="similarity">
    <text evidence="11">Belongs to the dynactin subunit 4 family.</text>
</comment>
<dbReference type="eggNOG" id="KOG3896">
    <property type="taxonomic scope" value="Eukaryota"/>
</dbReference>
<evidence type="ECO:0000256" key="7">
    <source>
        <dbReference type="ARBA" id="ARBA00022843"/>
    </source>
</evidence>
<dbReference type="Pfam" id="PF05502">
    <property type="entry name" value="Dynactin_p62"/>
    <property type="match status" value="1"/>
</dbReference>
<evidence type="ECO:0000256" key="9">
    <source>
        <dbReference type="ARBA" id="ARBA00023054"/>
    </source>
</evidence>
<keyword evidence="15" id="KW-1185">Reference proteome</keyword>
<evidence type="ECO:0000256" key="10">
    <source>
        <dbReference type="ARBA" id="ARBA00023212"/>
    </source>
</evidence>
<dbReference type="Proteomes" id="UP000009138">
    <property type="component" value="Unassembled WGS sequence"/>
</dbReference>
<keyword evidence="9" id="KW-0175">Coiled coil</keyword>
<dbReference type="PANTHER" id="PTHR13034:SF2">
    <property type="entry name" value="DYNACTIN SUBUNIT 4"/>
    <property type="match status" value="1"/>
</dbReference>
<evidence type="ECO:0000313" key="15">
    <source>
        <dbReference type="Proteomes" id="UP000009138"/>
    </source>
</evidence>
<keyword evidence="10" id="KW-0206">Cytoskeleton</keyword>
<evidence type="ECO:0000256" key="1">
    <source>
        <dbReference type="ARBA" id="ARBA00004300"/>
    </source>
</evidence>
<accession>I1CPE5</accession>
<dbReference type="GO" id="GO:0005869">
    <property type="term" value="C:dynactin complex"/>
    <property type="evidence" value="ECO:0007669"/>
    <property type="project" value="InterPro"/>
</dbReference>
<reference evidence="14 15" key="1">
    <citation type="journal article" date="2009" name="PLoS Genet.">
        <title>Genomic analysis of the basal lineage fungus Rhizopus oryzae reveals a whole-genome duplication.</title>
        <authorList>
            <person name="Ma L.-J."/>
            <person name="Ibrahim A.S."/>
            <person name="Skory C."/>
            <person name="Grabherr M.G."/>
            <person name="Burger G."/>
            <person name="Butler M."/>
            <person name="Elias M."/>
            <person name="Idnurm A."/>
            <person name="Lang B.F."/>
            <person name="Sone T."/>
            <person name="Abe A."/>
            <person name="Calvo S.E."/>
            <person name="Corrochano L.M."/>
            <person name="Engels R."/>
            <person name="Fu J."/>
            <person name="Hansberg W."/>
            <person name="Kim J.-M."/>
            <person name="Kodira C.D."/>
            <person name="Koehrsen M.J."/>
            <person name="Liu B."/>
            <person name="Miranda-Saavedra D."/>
            <person name="O'Leary S."/>
            <person name="Ortiz-Castellanos L."/>
            <person name="Poulter R."/>
            <person name="Rodriguez-Romero J."/>
            <person name="Ruiz-Herrera J."/>
            <person name="Shen Y.-Q."/>
            <person name="Zeng Q."/>
            <person name="Galagan J."/>
            <person name="Birren B.W."/>
            <person name="Cuomo C.A."/>
            <person name="Wickes B.L."/>
        </authorList>
    </citation>
    <scope>NUCLEOTIDE SEQUENCE [LARGE SCALE GENOMIC DNA]</scope>
    <source>
        <strain evidence="15">RA 99-880 / ATCC MYA-4621 / FGSC 9543 / NRRL 43880</strain>
    </source>
</reference>
<evidence type="ECO:0000256" key="2">
    <source>
        <dbReference type="ARBA" id="ARBA00004529"/>
    </source>
</evidence>
<evidence type="ECO:0000256" key="5">
    <source>
        <dbReference type="ARBA" id="ARBA00022499"/>
    </source>
</evidence>
<dbReference type="OrthoDB" id="283815at2759"/>
<evidence type="ECO:0000256" key="8">
    <source>
        <dbReference type="ARBA" id="ARBA00022990"/>
    </source>
</evidence>
<protein>
    <recommendedName>
        <fullName evidence="12">Dynactin subunit 4</fullName>
    </recommendedName>
</protein>
<evidence type="ECO:0000313" key="14">
    <source>
        <dbReference type="EMBL" id="EIE90325.1"/>
    </source>
</evidence>
<keyword evidence="7" id="KW-0832">Ubl conjugation</keyword>
<organism evidence="14 15">
    <name type="scientific">Rhizopus delemar (strain RA 99-880 / ATCC MYA-4621 / FGSC 9543 / NRRL 43880)</name>
    <name type="common">Mucormycosis agent</name>
    <name type="synonym">Rhizopus arrhizus var. delemar</name>
    <dbReference type="NCBI Taxonomy" id="246409"/>
    <lineage>
        <taxon>Eukaryota</taxon>
        <taxon>Fungi</taxon>
        <taxon>Fungi incertae sedis</taxon>
        <taxon>Mucoromycota</taxon>
        <taxon>Mucoromycotina</taxon>
        <taxon>Mucoromycetes</taxon>
        <taxon>Mucorales</taxon>
        <taxon>Mucorineae</taxon>
        <taxon>Rhizopodaceae</taxon>
        <taxon>Rhizopus</taxon>
    </lineage>
</organism>